<evidence type="ECO:0000256" key="1">
    <source>
        <dbReference type="SAM" id="MobiDB-lite"/>
    </source>
</evidence>
<organism evidence="2 3">
    <name type="scientific">Gigaspora margarita</name>
    <dbReference type="NCBI Taxonomy" id="4874"/>
    <lineage>
        <taxon>Eukaryota</taxon>
        <taxon>Fungi</taxon>
        <taxon>Fungi incertae sedis</taxon>
        <taxon>Mucoromycota</taxon>
        <taxon>Glomeromycotina</taxon>
        <taxon>Glomeromycetes</taxon>
        <taxon>Diversisporales</taxon>
        <taxon>Gigasporaceae</taxon>
        <taxon>Gigaspora</taxon>
    </lineage>
</organism>
<evidence type="ECO:0000313" key="3">
    <source>
        <dbReference type="Proteomes" id="UP000789901"/>
    </source>
</evidence>
<reference evidence="2 3" key="1">
    <citation type="submission" date="2021-06" db="EMBL/GenBank/DDBJ databases">
        <authorList>
            <person name="Kallberg Y."/>
            <person name="Tangrot J."/>
            <person name="Rosling A."/>
        </authorList>
    </citation>
    <scope>NUCLEOTIDE SEQUENCE [LARGE SCALE GENOMIC DNA]</scope>
    <source>
        <strain evidence="2 3">120-4 pot B 10/14</strain>
    </source>
</reference>
<comment type="caution">
    <text evidence="2">The sequence shown here is derived from an EMBL/GenBank/DDBJ whole genome shotgun (WGS) entry which is preliminary data.</text>
</comment>
<dbReference type="EMBL" id="CAJVQB010000130">
    <property type="protein sequence ID" value="CAG8469407.1"/>
    <property type="molecule type" value="Genomic_DNA"/>
</dbReference>
<accession>A0ABM8VX89</accession>
<sequence length="91" mass="10419">MKFNLYDKDQEGWDEDEKNQLRPHDDLVENLGEPKVIDKDHQGQIVEVSISNTSNNDLQAPGPEHVDVESDSGDTFDKFTYKKEVLDEIEG</sequence>
<keyword evidence="3" id="KW-1185">Reference proteome</keyword>
<dbReference type="Proteomes" id="UP000789901">
    <property type="component" value="Unassembled WGS sequence"/>
</dbReference>
<name>A0ABM8VX89_GIGMA</name>
<gene>
    <name evidence="2" type="ORF">GMARGA_LOCUS701</name>
</gene>
<evidence type="ECO:0000313" key="2">
    <source>
        <dbReference type="EMBL" id="CAG8469407.1"/>
    </source>
</evidence>
<proteinExistence type="predicted"/>
<protein>
    <submittedName>
        <fullName evidence="2">16758_t:CDS:1</fullName>
    </submittedName>
</protein>
<feature type="region of interest" description="Disordered" evidence="1">
    <location>
        <begin position="1"/>
        <end position="23"/>
    </location>
</feature>
<feature type="region of interest" description="Disordered" evidence="1">
    <location>
        <begin position="52"/>
        <end position="73"/>
    </location>
</feature>
<feature type="compositionally biased region" description="Basic and acidic residues" evidence="1">
    <location>
        <begin position="1"/>
        <end position="11"/>
    </location>
</feature>